<accession>C4JVS7</accession>
<sequence>MGRFRVLSFISSRRGSKNHPSAPPTPPSDASDSPVKASSNAFQTPLPQGIPAPVPDTTPPSTRPGRANSRAFSALFQPSQTPDSEGESVPELDPIFSYLNNQSGKLYYEGYFFKLNDLDNEGRQCPDRRWTEYFAQLVGTVLSLWDPAALEAAGPDGDVRPTFINVADASIRMQSRLTIYENTLLQESYTGALIAGKGKSINNMKTILAKTVFKHEDWVRVRFGPGTPWRRCWCVVSQADEKEVQKQKKMQKKKSAYDRSLRPPKGNIKFYTSKKKKAKPIATITDAFSAFAIYPQSRTLVNQSTLVKVEGHITIHTQPETSAEGFVFVLPELHAAVSGFETMLQWLFPVFDAFQLYGRPTRLLADTVSTRSLMFAMPSNRRNGYLDTLDVAALIHTEGSRNWSEREWRQQLKDATARRMTSSNNSRVSSISGRRGPTRASLPTHNGPSLRFEGANGQSSARRLLNNHSSDALGLPSQQYNQGSAGPQDHLKSHARTASENAATGNRNGYMQNSQQRNFDMRLPEETVDEVSPQPPPHGIPQLDGAGDGYMSAGRSSSGSETRADHVAERQEIGDGLKPSPLPVDLTVPPEFSHDPQDKPHIQPKMSPELRRAGSRISHGTYFQMMSASHSQEFEASIATGQNEKRQSMSFDPSKINEGYGDVSPEKTAFDGNPQFPKPLAADASSSHYSSPTSPVNSALDGSQFSAPLDSTHANFSRNPPRQSPQKRLQVDTNLSIPRKPVPPVQDGSQSPGARTISSLGSLRQAIDIEALNRVMTRVRTPSPPPPPQRRCIVDVESVHEPSPATTPDYASTISNRSTQSATKPRMGRMKVVGTPEPTLNDVIIGDTYYKAGSVAEPNPDIPQVDFGPTLTYSPTTRRPSTGDTLARLTGHKKSPEPMGKTDKRATWFGMENKPAMSPNTDEKRRSLLWQPGMVDSGYNNTGSGLTPEQFVEQRASNQAISPIYPHHQNTSRPSLQSRPVSGDWANQSRPQSIYQLPPRPNSRGSTIMLNQSQQSVYQLPPRPNSRGSTTMLNQLPPRPNSRGSGIMLNQPDISPHLSAREQEHVARMTGSSFFNMDKESSKRSSVIGLGSGLVSAIDAREREKQAIKEGVSGQMVQQAIAQRQYSGQYQPQPQMLQSSASQYQLPINQYPVETTSTSVYNFPTRPNLGSRYHRYSKSQDHLQYM</sequence>
<evidence type="ECO:0000259" key="2">
    <source>
        <dbReference type="Pfam" id="PF25381"/>
    </source>
</evidence>
<dbReference type="KEGG" id="ure:UREG_06669"/>
<evidence type="ECO:0000256" key="1">
    <source>
        <dbReference type="SAM" id="MobiDB-lite"/>
    </source>
</evidence>
<feature type="compositionally biased region" description="Low complexity" evidence="1">
    <location>
        <begin position="418"/>
        <end position="435"/>
    </location>
</feature>
<feature type="compositionally biased region" description="Basic and acidic residues" evidence="1">
    <location>
        <begin position="894"/>
        <end position="904"/>
    </location>
</feature>
<evidence type="ECO:0000313" key="4">
    <source>
        <dbReference type="Proteomes" id="UP000002058"/>
    </source>
</evidence>
<feature type="region of interest" description="Disordered" evidence="1">
    <location>
        <begin position="871"/>
        <end position="904"/>
    </location>
</feature>
<feature type="region of interest" description="Disordered" evidence="1">
    <location>
        <begin position="964"/>
        <end position="1053"/>
    </location>
</feature>
<organism evidence="3 4">
    <name type="scientific">Uncinocarpus reesii (strain UAMH 1704)</name>
    <dbReference type="NCBI Taxonomy" id="336963"/>
    <lineage>
        <taxon>Eukaryota</taxon>
        <taxon>Fungi</taxon>
        <taxon>Dikarya</taxon>
        <taxon>Ascomycota</taxon>
        <taxon>Pezizomycotina</taxon>
        <taxon>Eurotiomycetes</taxon>
        <taxon>Eurotiomycetidae</taxon>
        <taxon>Onygenales</taxon>
        <taxon>Onygenaceae</taxon>
        <taxon>Uncinocarpus</taxon>
    </lineage>
</organism>
<feature type="region of interest" description="Disordered" evidence="1">
    <location>
        <begin position="800"/>
        <end position="834"/>
    </location>
</feature>
<feature type="compositionally biased region" description="Polar residues" evidence="1">
    <location>
        <begin position="1003"/>
        <end position="1018"/>
    </location>
</feature>
<feature type="compositionally biased region" description="Polar residues" evidence="1">
    <location>
        <begin position="712"/>
        <end position="736"/>
    </location>
</feature>
<dbReference type="eggNOG" id="ENOG502QPV9">
    <property type="taxonomic scope" value="Eukaryota"/>
</dbReference>
<dbReference type="VEuPathDB" id="FungiDB:UREG_06669"/>
<keyword evidence="4" id="KW-1185">Reference proteome</keyword>
<dbReference type="OMA" id="ASHTWDA"/>
<reference evidence="4" key="1">
    <citation type="journal article" date="2009" name="Genome Res.">
        <title>Comparative genomic analyses of the human fungal pathogens Coccidioides and their relatives.</title>
        <authorList>
            <person name="Sharpton T.J."/>
            <person name="Stajich J.E."/>
            <person name="Rounsley S.D."/>
            <person name="Gardner M.J."/>
            <person name="Wortman J.R."/>
            <person name="Jordar V.S."/>
            <person name="Maiti R."/>
            <person name="Kodira C.D."/>
            <person name="Neafsey D.E."/>
            <person name="Zeng Q."/>
            <person name="Hung C.-Y."/>
            <person name="McMahan C."/>
            <person name="Muszewska A."/>
            <person name="Grynberg M."/>
            <person name="Mandel M.A."/>
            <person name="Kellner E.M."/>
            <person name="Barker B.M."/>
            <person name="Galgiani J.N."/>
            <person name="Orbach M.J."/>
            <person name="Kirkland T.N."/>
            <person name="Cole G.T."/>
            <person name="Henn M.R."/>
            <person name="Birren B.W."/>
            <person name="Taylor J.W."/>
        </authorList>
    </citation>
    <scope>NUCLEOTIDE SEQUENCE [LARGE SCALE GENOMIC DNA]</scope>
    <source>
        <strain evidence="4">UAMH 1704</strain>
    </source>
</reference>
<dbReference type="OrthoDB" id="5563754at2759"/>
<dbReference type="Proteomes" id="UP000002058">
    <property type="component" value="Unassembled WGS sequence"/>
</dbReference>
<feature type="compositionally biased region" description="Polar residues" evidence="1">
    <location>
        <begin position="804"/>
        <end position="823"/>
    </location>
</feature>
<dbReference type="AlphaFoldDB" id="C4JVS7"/>
<feature type="region of interest" description="Disordered" evidence="1">
    <location>
        <begin position="412"/>
        <end position="512"/>
    </location>
</feature>
<name>C4JVS7_UNCRE</name>
<feature type="domain" description="Skg3/CAF120-like PH-like" evidence="2">
    <location>
        <begin position="201"/>
        <end position="375"/>
    </location>
</feature>
<feature type="region of interest" description="Disordered" evidence="1">
    <location>
        <begin position="641"/>
        <end position="758"/>
    </location>
</feature>
<dbReference type="InterPro" id="IPR058155">
    <property type="entry name" value="Skg3/CAF120-like_PH"/>
</dbReference>
<feature type="compositionally biased region" description="Basic and acidic residues" evidence="1">
    <location>
        <begin position="562"/>
        <end position="575"/>
    </location>
</feature>
<dbReference type="Pfam" id="PF25381">
    <property type="entry name" value="PH_26"/>
    <property type="match status" value="1"/>
</dbReference>
<feature type="compositionally biased region" description="Polar residues" evidence="1">
    <location>
        <begin position="968"/>
        <end position="995"/>
    </location>
</feature>
<feature type="compositionally biased region" description="Pro residues" evidence="1">
    <location>
        <begin position="48"/>
        <end position="62"/>
    </location>
</feature>
<feature type="compositionally biased region" description="Low complexity" evidence="1">
    <location>
        <begin position="685"/>
        <end position="698"/>
    </location>
</feature>
<dbReference type="InParanoid" id="C4JVS7"/>
<proteinExistence type="predicted"/>
<dbReference type="HOGENOM" id="CLU_005248_1_1_1"/>
<feature type="compositionally biased region" description="Polar residues" evidence="1">
    <location>
        <begin position="871"/>
        <end position="884"/>
    </location>
</feature>
<gene>
    <name evidence="3" type="ORF">UREG_06669</name>
</gene>
<feature type="compositionally biased region" description="Polar residues" evidence="1">
    <location>
        <begin position="496"/>
        <end position="512"/>
    </location>
</feature>
<feature type="region of interest" description="Disordered" evidence="1">
    <location>
        <begin position="8"/>
        <end position="68"/>
    </location>
</feature>
<feature type="compositionally biased region" description="Polar residues" evidence="1">
    <location>
        <begin position="456"/>
        <end position="485"/>
    </location>
</feature>
<evidence type="ECO:0000313" key="3">
    <source>
        <dbReference type="EMBL" id="EEP81804.1"/>
    </source>
</evidence>
<dbReference type="EMBL" id="CH476618">
    <property type="protein sequence ID" value="EEP81804.1"/>
    <property type="molecule type" value="Genomic_DNA"/>
</dbReference>
<protein>
    <recommendedName>
        <fullName evidence="2">Skg3/CAF120-like PH-like domain-containing protein</fullName>
    </recommendedName>
</protein>
<dbReference type="RefSeq" id="XP_002583702.1">
    <property type="nucleotide sequence ID" value="XM_002583656.1"/>
</dbReference>
<feature type="compositionally biased region" description="Polar residues" evidence="1">
    <location>
        <begin position="36"/>
        <end position="46"/>
    </location>
</feature>
<feature type="compositionally biased region" description="Polar residues" evidence="1">
    <location>
        <begin position="747"/>
        <end position="758"/>
    </location>
</feature>
<dbReference type="GeneID" id="8444076"/>
<feature type="region of interest" description="Disordered" evidence="1">
    <location>
        <begin position="528"/>
        <end position="584"/>
    </location>
</feature>